<keyword evidence="4 5" id="KW-0472">Membrane</keyword>
<evidence type="ECO:0000313" key="7">
    <source>
        <dbReference type="EMBL" id="MBB6644910.1"/>
    </source>
</evidence>
<evidence type="ECO:0000256" key="4">
    <source>
        <dbReference type="ARBA" id="ARBA00023136"/>
    </source>
</evidence>
<feature type="transmembrane region" description="Helical" evidence="5">
    <location>
        <begin position="122"/>
        <end position="146"/>
    </location>
</feature>
<feature type="transmembrane region" description="Helical" evidence="5">
    <location>
        <begin position="12"/>
        <end position="35"/>
    </location>
</feature>
<protein>
    <submittedName>
        <fullName evidence="7">Cytochrome C biogenesis protein</fullName>
    </submittedName>
</protein>
<dbReference type="InterPro" id="IPR003834">
    <property type="entry name" value="Cyt_c_assmbl_TM_dom"/>
</dbReference>
<sequence>MPLAGEVATSFALGLATPLSAVCVVPLYPGFLAFLSNQGEAAPSVATLSAIVAGGVIAFMSVVGVVFTTLLQSSLTAVVEVVSPIAFGLLAVLGVVLIADLHPQSRLPTVEPPQTRYPSASAFAYGAFFGAIVLPCNPGFISVFFARAFLFADPVASVANFGAFGVGMAAPLLGFGVVSEPWRDRVLGALTRHRRGVNAVTGSVLLAVSAYYLVVVFEVFGSVG</sequence>
<proteinExistence type="predicted"/>
<dbReference type="Proteomes" id="UP000546257">
    <property type="component" value="Unassembled WGS sequence"/>
</dbReference>
<evidence type="ECO:0000259" key="6">
    <source>
        <dbReference type="Pfam" id="PF02683"/>
    </source>
</evidence>
<dbReference type="RefSeq" id="WP_185191293.1">
    <property type="nucleotide sequence ID" value="NZ_JACKXD010000001.1"/>
</dbReference>
<accession>A0A7J9SDD2</accession>
<feature type="transmembrane region" description="Helical" evidence="5">
    <location>
        <begin position="158"/>
        <end position="178"/>
    </location>
</feature>
<evidence type="ECO:0000256" key="2">
    <source>
        <dbReference type="ARBA" id="ARBA00022692"/>
    </source>
</evidence>
<evidence type="ECO:0000256" key="5">
    <source>
        <dbReference type="SAM" id="Phobius"/>
    </source>
</evidence>
<organism evidence="7 8">
    <name type="scientific">Halobellus ruber</name>
    <dbReference type="NCBI Taxonomy" id="2761102"/>
    <lineage>
        <taxon>Archaea</taxon>
        <taxon>Methanobacteriati</taxon>
        <taxon>Methanobacteriota</taxon>
        <taxon>Stenosarchaea group</taxon>
        <taxon>Halobacteria</taxon>
        <taxon>Halobacteriales</taxon>
        <taxon>Haloferacaceae</taxon>
        <taxon>Halobellus</taxon>
    </lineage>
</organism>
<dbReference type="GO" id="GO:0017004">
    <property type="term" value="P:cytochrome complex assembly"/>
    <property type="evidence" value="ECO:0007669"/>
    <property type="project" value="InterPro"/>
</dbReference>
<comment type="caution">
    <text evidence="7">The sequence shown here is derived from an EMBL/GenBank/DDBJ whole genome shotgun (WGS) entry which is preliminary data.</text>
</comment>
<feature type="transmembrane region" description="Helical" evidence="5">
    <location>
        <begin position="77"/>
        <end position="101"/>
    </location>
</feature>
<feature type="transmembrane region" description="Helical" evidence="5">
    <location>
        <begin position="47"/>
        <end position="71"/>
    </location>
</feature>
<keyword evidence="8" id="KW-1185">Reference proteome</keyword>
<evidence type="ECO:0000256" key="3">
    <source>
        <dbReference type="ARBA" id="ARBA00022989"/>
    </source>
</evidence>
<evidence type="ECO:0000256" key="1">
    <source>
        <dbReference type="ARBA" id="ARBA00004141"/>
    </source>
</evidence>
<keyword evidence="2 5" id="KW-0812">Transmembrane</keyword>
<dbReference type="GO" id="GO:0016020">
    <property type="term" value="C:membrane"/>
    <property type="evidence" value="ECO:0007669"/>
    <property type="project" value="UniProtKB-SubCell"/>
</dbReference>
<evidence type="ECO:0000313" key="8">
    <source>
        <dbReference type="Proteomes" id="UP000546257"/>
    </source>
</evidence>
<dbReference type="AlphaFoldDB" id="A0A7J9SDD2"/>
<dbReference type="EMBL" id="JACKXD010000001">
    <property type="protein sequence ID" value="MBB6644910.1"/>
    <property type="molecule type" value="Genomic_DNA"/>
</dbReference>
<feature type="domain" description="Cytochrome C biogenesis protein transmembrane" evidence="6">
    <location>
        <begin position="7"/>
        <end position="212"/>
    </location>
</feature>
<name>A0A7J9SDD2_9EURY</name>
<comment type="subcellular location">
    <subcellularLocation>
        <location evidence="1">Membrane</location>
        <topology evidence="1">Multi-pass membrane protein</topology>
    </subcellularLocation>
</comment>
<gene>
    <name evidence="7" type="ORF">H5V44_01100</name>
</gene>
<dbReference type="Pfam" id="PF02683">
    <property type="entry name" value="DsbD_TM"/>
    <property type="match status" value="1"/>
</dbReference>
<feature type="transmembrane region" description="Helical" evidence="5">
    <location>
        <begin position="199"/>
        <end position="220"/>
    </location>
</feature>
<reference evidence="7 8" key="1">
    <citation type="submission" date="2020-08" db="EMBL/GenBank/DDBJ databases">
        <authorList>
            <person name="Seo M.-J."/>
        </authorList>
    </citation>
    <scope>NUCLEOTIDE SEQUENCE [LARGE SCALE GENOMIC DNA]</scope>
    <source>
        <strain evidence="7 8">MBLA0160</strain>
    </source>
</reference>
<keyword evidence="3 5" id="KW-1133">Transmembrane helix</keyword>